<feature type="domain" description="Plasmid replication protein C C-terminal" evidence="2">
    <location>
        <begin position="298"/>
        <end position="397"/>
    </location>
</feature>
<dbReference type="Gene3D" id="1.10.10.10">
    <property type="entry name" value="Winged helix-like DNA-binding domain superfamily/Winged helix DNA-binding domain"/>
    <property type="match status" value="1"/>
</dbReference>
<dbReference type="InterPro" id="IPR036388">
    <property type="entry name" value="WH-like_DNA-bd_sf"/>
</dbReference>
<dbReference type="InterPro" id="IPR005090">
    <property type="entry name" value="RepC_N"/>
</dbReference>
<dbReference type="NCBIfam" id="NF010396">
    <property type="entry name" value="PRK13824.1"/>
    <property type="match status" value="1"/>
</dbReference>
<dbReference type="RefSeq" id="WP_128094616.1">
    <property type="nucleotide sequence ID" value="NZ_JBHEEN010000010.1"/>
</dbReference>
<name>A0A643EVC8_9HYPH</name>
<dbReference type="EMBL" id="VZPE01000010">
    <property type="protein sequence ID" value="KAB0567754.1"/>
    <property type="molecule type" value="Genomic_DNA"/>
</dbReference>
<protein>
    <submittedName>
        <fullName evidence="3">Replication initiation protein RepC</fullName>
    </submittedName>
</protein>
<comment type="caution">
    <text evidence="3">The sequence shown here is derived from an EMBL/GenBank/DDBJ whole genome shotgun (WGS) entry which is preliminary data.</text>
</comment>
<dbReference type="Pfam" id="PF03428">
    <property type="entry name" value="RP-C"/>
    <property type="match status" value="1"/>
</dbReference>
<dbReference type="AlphaFoldDB" id="A0A643EVC8"/>
<dbReference type="CDD" id="cd00090">
    <property type="entry name" value="HTH_ARSR"/>
    <property type="match status" value="1"/>
</dbReference>
<dbReference type="SUPFAM" id="SSF46785">
    <property type="entry name" value="Winged helix' DNA-binding domain"/>
    <property type="match status" value="1"/>
</dbReference>
<accession>A0A643EVC8</accession>
<reference evidence="3" key="1">
    <citation type="submission" date="2019-09" db="EMBL/GenBank/DDBJ databases">
        <title>Draft genome sequences of 48 bacterial type strains from the CCUG.</title>
        <authorList>
            <person name="Tunovic T."/>
            <person name="Pineiro-Iglesias B."/>
            <person name="Unosson C."/>
            <person name="Inganas E."/>
            <person name="Ohlen M."/>
            <person name="Cardew S."/>
            <person name="Jensie-Markopoulos S."/>
            <person name="Salva-Serra F."/>
            <person name="Jaen-Luchoro D."/>
            <person name="Karlsson R."/>
            <person name="Svensson-Stadler L."/>
            <person name="Chun J."/>
            <person name="Moore E."/>
        </authorList>
    </citation>
    <scope>NUCLEOTIDE SEQUENCE</scope>
    <source>
        <strain evidence="3">CCUG 50899</strain>
    </source>
</reference>
<evidence type="ECO:0000259" key="1">
    <source>
        <dbReference type="Pfam" id="PF03428"/>
    </source>
</evidence>
<dbReference type="Pfam" id="PF11800">
    <property type="entry name" value="RP-C_C"/>
    <property type="match status" value="1"/>
</dbReference>
<organism evidence="3">
    <name type="scientific">Brucella pituitosa</name>
    <dbReference type="NCBI Taxonomy" id="571256"/>
    <lineage>
        <taxon>Bacteria</taxon>
        <taxon>Pseudomonadati</taxon>
        <taxon>Pseudomonadota</taxon>
        <taxon>Alphaproteobacteria</taxon>
        <taxon>Hyphomicrobiales</taxon>
        <taxon>Brucellaceae</taxon>
        <taxon>Brucella/Ochrobactrum group</taxon>
        <taxon>Brucella</taxon>
    </lineage>
</organism>
<dbReference type="NCBIfam" id="NF040974">
    <property type="entry name" value="RepABC_RepC"/>
    <property type="match status" value="1"/>
</dbReference>
<sequence length="420" mass="46846">MQVLERITSAFRGRTMTLAQMQAKTSNTSVNKSVNRWAIYKQLCIAKTQFGVNDRCLAVLSSLLSFYPNNEISHKTGLVVFPSNRQLALRAHGMPESTLRRHIAALVKAGLILRRDSPNGKRYAYKDRAGEVEEAFGFSFQPLLERADEIAQAAQSIQAEALALKRTREKITLLRREITQLFLAAELEGNASSIQPENDHFRALNEGLPRRATSLELTQNLEDLSVLHAQLSISLNFQDNKNEMSASDAQNERHYKESLTESSFESSLCNFVDLKSTFVLKLSPVLEPIQSQTPRAFSLDMVLRACPDIREYAAQGIACWRDLVDTTRGVASFLGISDSAYQDATSIMGRERISALIAWILQRGGEIKSPGGYMRSLTAKIRTGETDVAKLLFGNLENENRQFLCSSSAVIEPRNEAVHS</sequence>
<evidence type="ECO:0000313" key="3">
    <source>
        <dbReference type="EMBL" id="KAB0567754.1"/>
    </source>
</evidence>
<dbReference type="InterPro" id="IPR021760">
    <property type="entry name" value="RepC_C"/>
</dbReference>
<proteinExistence type="predicted"/>
<evidence type="ECO:0000259" key="2">
    <source>
        <dbReference type="Pfam" id="PF11800"/>
    </source>
</evidence>
<dbReference type="InterPro" id="IPR047611">
    <property type="entry name" value="RepABC_RepC"/>
</dbReference>
<dbReference type="InterPro" id="IPR011991">
    <property type="entry name" value="ArsR-like_HTH"/>
</dbReference>
<dbReference type="GO" id="GO:0006355">
    <property type="term" value="P:regulation of DNA-templated transcription"/>
    <property type="evidence" value="ECO:0007669"/>
    <property type="project" value="UniProtKB-ARBA"/>
</dbReference>
<feature type="domain" description="Plasmid replication protein C N-terminal" evidence="1">
    <location>
        <begin position="14"/>
        <end position="183"/>
    </location>
</feature>
<dbReference type="InterPro" id="IPR036390">
    <property type="entry name" value="WH_DNA-bd_sf"/>
</dbReference>
<gene>
    <name evidence="3" type="ORF">F7Q93_20395</name>
</gene>